<gene>
    <name evidence="1" type="ORF">CPELLU_LOCUS13042</name>
</gene>
<dbReference type="Proteomes" id="UP000789759">
    <property type="component" value="Unassembled WGS sequence"/>
</dbReference>
<accession>A0A9N9ND37</accession>
<organism evidence="1 2">
    <name type="scientific">Cetraspora pellucida</name>
    <dbReference type="NCBI Taxonomy" id="1433469"/>
    <lineage>
        <taxon>Eukaryota</taxon>
        <taxon>Fungi</taxon>
        <taxon>Fungi incertae sedis</taxon>
        <taxon>Mucoromycota</taxon>
        <taxon>Glomeromycotina</taxon>
        <taxon>Glomeromycetes</taxon>
        <taxon>Diversisporales</taxon>
        <taxon>Gigasporaceae</taxon>
        <taxon>Cetraspora</taxon>
    </lineage>
</organism>
<evidence type="ECO:0000313" key="2">
    <source>
        <dbReference type="Proteomes" id="UP000789759"/>
    </source>
</evidence>
<comment type="caution">
    <text evidence="1">The sequence shown here is derived from an EMBL/GenBank/DDBJ whole genome shotgun (WGS) entry which is preliminary data.</text>
</comment>
<dbReference type="AlphaFoldDB" id="A0A9N9ND37"/>
<evidence type="ECO:0000313" key="1">
    <source>
        <dbReference type="EMBL" id="CAG8723570.1"/>
    </source>
</evidence>
<feature type="non-terminal residue" evidence="1">
    <location>
        <position position="1"/>
    </location>
</feature>
<protein>
    <submittedName>
        <fullName evidence="1">5686_t:CDS:1</fullName>
    </submittedName>
</protein>
<keyword evidence="2" id="KW-1185">Reference proteome</keyword>
<name>A0A9N9ND37_9GLOM</name>
<dbReference type="EMBL" id="CAJVQA010013342">
    <property type="protein sequence ID" value="CAG8723570.1"/>
    <property type="molecule type" value="Genomic_DNA"/>
</dbReference>
<sequence>IIAVNKYIQTDNNFKMKEIVLNEAAILKEILFQSNSNSSSDESNIEIEKIFYSVTLEQYKLLIQYVK</sequence>
<proteinExistence type="predicted"/>
<reference evidence="1" key="1">
    <citation type="submission" date="2021-06" db="EMBL/GenBank/DDBJ databases">
        <authorList>
            <person name="Kallberg Y."/>
            <person name="Tangrot J."/>
            <person name="Rosling A."/>
        </authorList>
    </citation>
    <scope>NUCLEOTIDE SEQUENCE</scope>
    <source>
        <strain evidence="1">FL966</strain>
    </source>
</reference>